<gene>
    <name evidence="1" type="ORF">MtrDRAFT_AC157504g33v2</name>
    <name evidence="2" type="ORF">MtrunA17_Chr2g0298211</name>
</gene>
<evidence type="ECO:0000313" key="3">
    <source>
        <dbReference type="Proteomes" id="UP000265566"/>
    </source>
</evidence>
<reference evidence="3" key="3">
    <citation type="journal article" date="2018" name="Nat. Plants">
        <title>Whole-genome landscape of Medicago truncatula symbiotic genes.</title>
        <authorList>
            <person name="Pecrix Y."/>
            <person name="Staton S.E."/>
            <person name="Sallet E."/>
            <person name="Lelandais-Briere C."/>
            <person name="Moreau S."/>
            <person name="Carrere S."/>
            <person name="Blein T."/>
            <person name="Jardinaud M.F."/>
            <person name="Latrasse D."/>
            <person name="Zouine M."/>
            <person name="Zahm M."/>
            <person name="Kreplak J."/>
            <person name="Mayjonade B."/>
            <person name="Satge C."/>
            <person name="Perez M."/>
            <person name="Cauet S."/>
            <person name="Marande W."/>
            <person name="Chantry-Darmon C."/>
            <person name="Lopez-Roques C."/>
            <person name="Bouchez O."/>
            <person name="Berard A."/>
            <person name="Debelle F."/>
            <person name="Munos S."/>
            <person name="Bendahmane A."/>
            <person name="Berges H."/>
            <person name="Niebel A."/>
            <person name="Buitink J."/>
            <person name="Frugier F."/>
            <person name="Benhamed M."/>
            <person name="Crespi M."/>
            <person name="Gouzy J."/>
            <person name="Gamas P."/>
        </authorList>
    </citation>
    <scope>NUCLEOTIDE SEQUENCE [LARGE SCALE GENOMIC DNA]</scope>
    <source>
        <strain evidence="3">cv. Jemalong A17</strain>
    </source>
</reference>
<dbReference type="Gramene" id="rna9224">
    <property type="protein sequence ID" value="RHN73415.1"/>
    <property type="gene ID" value="gene9224"/>
</dbReference>
<reference evidence="1" key="2">
    <citation type="submission" date="2007-03" db="EMBL/GenBank/DDBJ databases">
        <authorList>
            <consortium name="The International Medicago Genome Annotation Group"/>
        </authorList>
    </citation>
    <scope>NUCLEOTIDE SEQUENCE</scope>
</reference>
<accession>Q2HS14</accession>
<reference evidence="2" key="4">
    <citation type="journal article" date="2018" name="Nat. Plants">
        <title>Whole-genome landscape of Medicago truncatula symbiotic genes.</title>
        <authorList>
            <person name="Pecrix Y."/>
            <person name="Gamas P."/>
            <person name="Carrere S."/>
        </authorList>
    </citation>
    <scope>NUCLEOTIDE SEQUENCE</scope>
    <source>
        <tissue evidence="2">Leaves</tissue>
    </source>
</reference>
<protein>
    <submittedName>
        <fullName evidence="1">Uncharacterized protein</fullName>
    </submittedName>
</protein>
<sequence length="45" mass="4725">MANHESSSVHGYPSEKNVNGSILCWLQHQSGLGSTSTLPALSSVL</sequence>
<dbReference type="AlphaFoldDB" id="Q2HS14"/>
<dbReference type="EMBL" id="AC157504">
    <property type="protein sequence ID" value="ABD33373.2"/>
    <property type="molecule type" value="Genomic_DNA"/>
</dbReference>
<evidence type="ECO:0000313" key="1">
    <source>
        <dbReference type="EMBL" id="ABD33373.2"/>
    </source>
</evidence>
<dbReference type="Proteomes" id="UP000265566">
    <property type="component" value="Chromosome 2"/>
</dbReference>
<reference evidence="1" key="1">
    <citation type="submission" date="2005-03" db="EMBL/GenBank/DDBJ databases">
        <authorList>
            <person name="Town C.D."/>
        </authorList>
    </citation>
    <scope>NUCLEOTIDE SEQUENCE</scope>
</reference>
<proteinExistence type="predicted"/>
<evidence type="ECO:0000313" key="2">
    <source>
        <dbReference type="EMBL" id="RHN73415.1"/>
    </source>
</evidence>
<organism evidence="1">
    <name type="scientific">Medicago truncatula</name>
    <name type="common">Barrel medic</name>
    <name type="synonym">Medicago tribuloides</name>
    <dbReference type="NCBI Taxonomy" id="3880"/>
    <lineage>
        <taxon>Eukaryota</taxon>
        <taxon>Viridiplantae</taxon>
        <taxon>Streptophyta</taxon>
        <taxon>Embryophyta</taxon>
        <taxon>Tracheophyta</taxon>
        <taxon>Spermatophyta</taxon>
        <taxon>Magnoliopsida</taxon>
        <taxon>eudicotyledons</taxon>
        <taxon>Gunneridae</taxon>
        <taxon>Pentapetalae</taxon>
        <taxon>rosids</taxon>
        <taxon>fabids</taxon>
        <taxon>Fabales</taxon>
        <taxon>Fabaceae</taxon>
        <taxon>Papilionoideae</taxon>
        <taxon>50 kb inversion clade</taxon>
        <taxon>NPAAA clade</taxon>
        <taxon>Hologalegina</taxon>
        <taxon>IRL clade</taxon>
        <taxon>Trifolieae</taxon>
        <taxon>Medicago</taxon>
    </lineage>
</organism>
<name>Q2HS14_MEDTR</name>
<dbReference type="EMBL" id="PSQE01000002">
    <property type="protein sequence ID" value="RHN73415.1"/>
    <property type="molecule type" value="Genomic_DNA"/>
</dbReference>